<dbReference type="InterPro" id="IPR003340">
    <property type="entry name" value="B3_DNA-bd"/>
</dbReference>
<comment type="subcellular location">
    <subcellularLocation>
        <location evidence="1">Nucleus</location>
    </subcellularLocation>
</comment>
<protein>
    <recommendedName>
        <fullName evidence="6">TF-B3 domain-containing protein</fullName>
    </recommendedName>
</protein>
<dbReference type="InterPro" id="IPR050655">
    <property type="entry name" value="Plant_B3_domain"/>
</dbReference>
<feature type="domain" description="TF-B3" evidence="6">
    <location>
        <begin position="146"/>
        <end position="208"/>
    </location>
</feature>
<keyword evidence="4" id="KW-0804">Transcription</keyword>
<keyword evidence="8" id="KW-1185">Reference proteome</keyword>
<dbReference type="GO" id="GO:0003677">
    <property type="term" value="F:DNA binding"/>
    <property type="evidence" value="ECO:0007669"/>
    <property type="project" value="UniProtKB-KW"/>
</dbReference>
<keyword evidence="3" id="KW-0238">DNA-binding</keyword>
<organism evidence="7 8">
    <name type="scientific">Ficus carica</name>
    <name type="common">Common fig</name>
    <dbReference type="NCBI Taxonomy" id="3494"/>
    <lineage>
        <taxon>Eukaryota</taxon>
        <taxon>Viridiplantae</taxon>
        <taxon>Streptophyta</taxon>
        <taxon>Embryophyta</taxon>
        <taxon>Tracheophyta</taxon>
        <taxon>Spermatophyta</taxon>
        <taxon>Magnoliopsida</taxon>
        <taxon>eudicotyledons</taxon>
        <taxon>Gunneridae</taxon>
        <taxon>Pentapetalae</taxon>
        <taxon>rosids</taxon>
        <taxon>fabids</taxon>
        <taxon>Rosales</taxon>
        <taxon>Moraceae</taxon>
        <taxon>Ficeae</taxon>
        <taxon>Ficus</taxon>
    </lineage>
</organism>
<keyword evidence="2" id="KW-0805">Transcription regulation</keyword>
<dbReference type="InterPro" id="IPR015300">
    <property type="entry name" value="DNA-bd_pseudobarrel_sf"/>
</dbReference>
<dbReference type="Gene3D" id="2.40.330.10">
    <property type="entry name" value="DNA-binding pseudobarrel domain"/>
    <property type="match status" value="2"/>
</dbReference>
<sequence>MAPLDDPLMIPLKSSMIPGGDLSEAATLADPNGEAWRVRLNRCAEHIWLCDGLKEFITRSITLRLFNSHTKGIHHFVFAYSMRWDPRLTPPAMIQSVMTSIMKAKEIMIQTKGRPPKHSRDGASVARRAMTLGKKSTSNFRFKNGNQKWPVRYYSDRRGVSSSFKRISTGWGSFSSENNLVEGDVCVFELINKEENNNLLRVWIYRAADYAVPVGKRFKAK</sequence>
<dbReference type="PANTHER" id="PTHR31920:SF108">
    <property type="entry name" value="B3 DOMAIN-CONTAINING TRANSCRIPTION FACTOR VRN1-LIKE"/>
    <property type="match status" value="1"/>
</dbReference>
<evidence type="ECO:0000259" key="6">
    <source>
        <dbReference type="PROSITE" id="PS50863"/>
    </source>
</evidence>
<dbReference type="Proteomes" id="UP001187192">
    <property type="component" value="Unassembled WGS sequence"/>
</dbReference>
<name>A0AA88AE86_FICCA</name>
<dbReference type="Pfam" id="PF02362">
    <property type="entry name" value="B3"/>
    <property type="match status" value="1"/>
</dbReference>
<keyword evidence="5" id="KW-0539">Nucleus</keyword>
<comment type="caution">
    <text evidence="7">The sequence shown here is derived from an EMBL/GenBank/DDBJ whole genome shotgun (WGS) entry which is preliminary data.</text>
</comment>
<dbReference type="CDD" id="cd10017">
    <property type="entry name" value="B3_DNA"/>
    <property type="match status" value="1"/>
</dbReference>
<reference evidence="7" key="1">
    <citation type="submission" date="2023-07" db="EMBL/GenBank/DDBJ databases">
        <title>draft genome sequence of fig (Ficus carica).</title>
        <authorList>
            <person name="Takahashi T."/>
            <person name="Nishimura K."/>
        </authorList>
    </citation>
    <scope>NUCLEOTIDE SEQUENCE</scope>
</reference>
<proteinExistence type="predicted"/>
<evidence type="ECO:0000256" key="2">
    <source>
        <dbReference type="ARBA" id="ARBA00023015"/>
    </source>
</evidence>
<evidence type="ECO:0000313" key="8">
    <source>
        <dbReference type="Proteomes" id="UP001187192"/>
    </source>
</evidence>
<accession>A0AA88AE86</accession>
<dbReference type="GO" id="GO:0005634">
    <property type="term" value="C:nucleus"/>
    <property type="evidence" value="ECO:0007669"/>
    <property type="project" value="UniProtKB-SubCell"/>
</dbReference>
<evidence type="ECO:0000256" key="5">
    <source>
        <dbReference type="ARBA" id="ARBA00023242"/>
    </source>
</evidence>
<dbReference type="AlphaFoldDB" id="A0AA88AE86"/>
<dbReference type="PROSITE" id="PS50863">
    <property type="entry name" value="B3"/>
    <property type="match status" value="1"/>
</dbReference>
<evidence type="ECO:0000256" key="4">
    <source>
        <dbReference type="ARBA" id="ARBA00023163"/>
    </source>
</evidence>
<dbReference type="SMART" id="SM01019">
    <property type="entry name" value="B3"/>
    <property type="match status" value="1"/>
</dbReference>
<dbReference type="EMBL" id="BTGU01000018">
    <property type="protein sequence ID" value="GMN44218.1"/>
    <property type="molecule type" value="Genomic_DNA"/>
</dbReference>
<evidence type="ECO:0000313" key="7">
    <source>
        <dbReference type="EMBL" id="GMN44218.1"/>
    </source>
</evidence>
<dbReference type="PANTHER" id="PTHR31920">
    <property type="entry name" value="B3 DOMAIN-CONTAINING"/>
    <property type="match status" value="1"/>
</dbReference>
<gene>
    <name evidence="7" type="ORF">TIFTF001_013422</name>
</gene>
<evidence type="ECO:0000256" key="1">
    <source>
        <dbReference type="ARBA" id="ARBA00004123"/>
    </source>
</evidence>
<evidence type="ECO:0000256" key="3">
    <source>
        <dbReference type="ARBA" id="ARBA00023125"/>
    </source>
</evidence>
<dbReference type="SUPFAM" id="SSF101936">
    <property type="entry name" value="DNA-binding pseudobarrel domain"/>
    <property type="match status" value="2"/>
</dbReference>